<protein>
    <recommendedName>
        <fullName evidence="4">S-adenosyl-L-methionine-dependent methyltransferase</fullName>
    </recommendedName>
</protein>
<proteinExistence type="inferred from homology"/>
<evidence type="ECO:0008006" key="4">
    <source>
        <dbReference type="Google" id="ProtNLM"/>
    </source>
</evidence>
<comment type="similarity">
    <text evidence="1">Belongs to the methyltransferase superfamily. LaeA methyltransferase family.</text>
</comment>
<evidence type="ECO:0000256" key="1">
    <source>
        <dbReference type="ARBA" id="ARBA00038158"/>
    </source>
</evidence>
<dbReference type="Gene3D" id="3.40.50.150">
    <property type="entry name" value="Vaccinia Virus protein VP39"/>
    <property type="match status" value="1"/>
</dbReference>
<accession>A0A151GN59</accession>
<dbReference type="PANTHER" id="PTHR43591:SF102">
    <property type="entry name" value="S-ADENOSYL-L-METHIONINE-DEPENDENT METHYLTRANSFERASE"/>
    <property type="match status" value="1"/>
</dbReference>
<evidence type="ECO:0000313" key="3">
    <source>
        <dbReference type="Proteomes" id="UP000076580"/>
    </source>
</evidence>
<evidence type="ECO:0000313" key="2">
    <source>
        <dbReference type="EMBL" id="KYK58471.1"/>
    </source>
</evidence>
<comment type="caution">
    <text evidence="2">The sequence shown here is derived from an EMBL/GenBank/DDBJ whole genome shotgun (WGS) entry which is preliminary data.</text>
</comment>
<dbReference type="CDD" id="cd02440">
    <property type="entry name" value="AdoMet_MTases"/>
    <property type="match status" value="1"/>
</dbReference>
<dbReference type="RefSeq" id="XP_040657823.1">
    <property type="nucleotide sequence ID" value="XM_040802790.1"/>
</dbReference>
<dbReference type="PANTHER" id="PTHR43591">
    <property type="entry name" value="METHYLTRANSFERASE"/>
    <property type="match status" value="1"/>
</dbReference>
<keyword evidence="3" id="KW-1185">Reference proteome</keyword>
<dbReference type="GeneID" id="63718130"/>
<organism evidence="2 3">
    <name type="scientific">Drechmeria coniospora</name>
    <name type="common">Nematophagous fungus</name>
    <name type="synonym">Meria coniospora</name>
    <dbReference type="NCBI Taxonomy" id="98403"/>
    <lineage>
        <taxon>Eukaryota</taxon>
        <taxon>Fungi</taxon>
        <taxon>Dikarya</taxon>
        <taxon>Ascomycota</taxon>
        <taxon>Pezizomycotina</taxon>
        <taxon>Sordariomycetes</taxon>
        <taxon>Hypocreomycetidae</taxon>
        <taxon>Hypocreales</taxon>
        <taxon>Ophiocordycipitaceae</taxon>
        <taxon>Drechmeria</taxon>
    </lineage>
</organism>
<name>A0A151GN59_DRECN</name>
<sequence>MEEAYFLPNDKAEQNRLNFQHEMCIQLLDGKLGLAAVTSPKHVLDIATGTGIWAIQYAQQNPDSEVIGTDLSSIQPKAPVPNCSFIQQDVEHDDWYFSRNFDYIYLRFVVSCFDNTKSVIQRAFDNLNPGGHIEFLDYIFEITDFDGTTKGTFCERWFNLIHKGGNKIGRDFTKPARYATWCREVGFLDVEEKYFPVPCGTWPKDPKMKKIGKYFLHDLQALMEGMKKFLGFAGLSHNEIEDLVEKAKKDAEDPSMHFAVTIVVTHGRKQG</sequence>
<dbReference type="SUPFAM" id="SSF53335">
    <property type="entry name" value="S-adenosyl-L-methionine-dependent methyltransferases"/>
    <property type="match status" value="1"/>
</dbReference>
<reference evidence="2 3" key="1">
    <citation type="journal article" date="2016" name="Sci. Rep.">
        <title>Insights into Adaptations to a Near-Obligate Nematode Endoparasitic Lifestyle from the Finished Genome of Drechmeria coniospora.</title>
        <authorList>
            <person name="Zhang L."/>
            <person name="Zhou Z."/>
            <person name="Guo Q."/>
            <person name="Fokkens L."/>
            <person name="Miskei M."/>
            <person name="Pocsi I."/>
            <person name="Zhang W."/>
            <person name="Chen M."/>
            <person name="Wang L."/>
            <person name="Sun Y."/>
            <person name="Donzelli B.G."/>
            <person name="Gibson D.M."/>
            <person name="Nelson D.R."/>
            <person name="Luo J.G."/>
            <person name="Rep M."/>
            <person name="Liu H."/>
            <person name="Yang S."/>
            <person name="Wang J."/>
            <person name="Krasnoff S.B."/>
            <person name="Xu Y."/>
            <person name="Molnar I."/>
            <person name="Lin M."/>
        </authorList>
    </citation>
    <scope>NUCLEOTIDE SEQUENCE [LARGE SCALE GENOMIC DNA]</scope>
    <source>
        <strain evidence="2 3">ARSEF 6962</strain>
    </source>
</reference>
<dbReference type="Proteomes" id="UP000076580">
    <property type="component" value="Chromosome 02"/>
</dbReference>
<dbReference type="GO" id="GO:0008168">
    <property type="term" value="F:methyltransferase activity"/>
    <property type="evidence" value="ECO:0007669"/>
    <property type="project" value="TreeGrafter"/>
</dbReference>
<dbReference type="EMBL" id="LAYC01000002">
    <property type="protein sequence ID" value="KYK58471.1"/>
    <property type="molecule type" value="Genomic_DNA"/>
</dbReference>
<dbReference type="InterPro" id="IPR029063">
    <property type="entry name" value="SAM-dependent_MTases_sf"/>
</dbReference>
<gene>
    <name evidence="2" type="ORF">DCS_05487</name>
</gene>
<dbReference type="InParanoid" id="A0A151GN59"/>
<dbReference type="Pfam" id="PF13489">
    <property type="entry name" value="Methyltransf_23"/>
    <property type="match status" value="1"/>
</dbReference>
<dbReference type="AlphaFoldDB" id="A0A151GN59"/>
<dbReference type="STRING" id="98403.A0A151GN59"/>